<feature type="compositionally biased region" description="Polar residues" evidence="1">
    <location>
        <begin position="90"/>
        <end position="103"/>
    </location>
</feature>
<reference evidence="2" key="2">
    <citation type="submission" date="2014-07" db="EMBL/GenBank/DDBJ databases">
        <authorList>
            <person name="Hull J."/>
        </authorList>
    </citation>
    <scope>NUCLEOTIDE SEQUENCE</scope>
</reference>
<name>A0A0A9WMM6_LYGHE</name>
<accession>A0A0A9WMM6</accession>
<sequence length="139" mass="15417">QVKGQKLNPGGPKRKLDPNKQCLKCGFEKHEDPGKCQAKGKICSACQKEHHFARVCVTKNRAIIVRSRQLAEKRQVRQLQQVNHGEGCESTPTASGNESTSTLNKMHGKGNRIMLKVHLNGYEVDMLYDPGAVQTVVNP</sequence>
<dbReference type="EMBL" id="GBHO01033892">
    <property type="protein sequence ID" value="JAG09712.1"/>
    <property type="molecule type" value="Transcribed_RNA"/>
</dbReference>
<feature type="non-terminal residue" evidence="2">
    <location>
        <position position="1"/>
    </location>
</feature>
<proteinExistence type="predicted"/>
<organism evidence="2">
    <name type="scientific">Lygus hesperus</name>
    <name type="common">Western plant bug</name>
    <dbReference type="NCBI Taxonomy" id="30085"/>
    <lineage>
        <taxon>Eukaryota</taxon>
        <taxon>Metazoa</taxon>
        <taxon>Ecdysozoa</taxon>
        <taxon>Arthropoda</taxon>
        <taxon>Hexapoda</taxon>
        <taxon>Insecta</taxon>
        <taxon>Pterygota</taxon>
        <taxon>Neoptera</taxon>
        <taxon>Paraneoptera</taxon>
        <taxon>Hemiptera</taxon>
        <taxon>Heteroptera</taxon>
        <taxon>Panheteroptera</taxon>
        <taxon>Cimicomorpha</taxon>
        <taxon>Miridae</taxon>
        <taxon>Mirini</taxon>
        <taxon>Lygus</taxon>
    </lineage>
</organism>
<protein>
    <submittedName>
        <fullName evidence="2">Protein lin-28</fullName>
    </submittedName>
</protein>
<reference evidence="2" key="1">
    <citation type="journal article" date="2014" name="PLoS ONE">
        <title>Transcriptome-Based Identification of ABC Transporters in the Western Tarnished Plant Bug Lygus hesperus.</title>
        <authorList>
            <person name="Hull J.J."/>
            <person name="Chaney K."/>
            <person name="Geib S.M."/>
            <person name="Fabrick J.A."/>
            <person name="Brent C.S."/>
            <person name="Walsh D."/>
            <person name="Lavine L.C."/>
        </authorList>
    </citation>
    <scope>NUCLEOTIDE SEQUENCE</scope>
</reference>
<feature type="region of interest" description="Disordered" evidence="1">
    <location>
        <begin position="75"/>
        <end position="103"/>
    </location>
</feature>
<evidence type="ECO:0000256" key="1">
    <source>
        <dbReference type="SAM" id="MobiDB-lite"/>
    </source>
</evidence>
<dbReference type="AlphaFoldDB" id="A0A0A9WMM6"/>
<evidence type="ECO:0000313" key="2">
    <source>
        <dbReference type="EMBL" id="JAG09712.1"/>
    </source>
</evidence>
<feature type="region of interest" description="Disordered" evidence="1">
    <location>
        <begin position="1"/>
        <end position="20"/>
    </location>
</feature>
<feature type="non-terminal residue" evidence="2">
    <location>
        <position position="139"/>
    </location>
</feature>
<gene>
    <name evidence="2" type="primary">lin-28</name>
    <name evidence="2" type="ORF">CM83_103073</name>
</gene>